<name>A0A1E5QGH2_9CYAN</name>
<dbReference type="PANTHER" id="PTHR43800:SF1">
    <property type="entry name" value="PEPTIDYL-LYSINE N-ACETYLTRANSFERASE YJAB"/>
    <property type="match status" value="1"/>
</dbReference>
<evidence type="ECO:0000256" key="1">
    <source>
        <dbReference type="ARBA" id="ARBA00022679"/>
    </source>
</evidence>
<dbReference type="AlphaFoldDB" id="A0A1E5QGH2"/>
<accession>A0A1E5QGH2</accession>
<evidence type="ECO:0000313" key="4">
    <source>
        <dbReference type="EMBL" id="OEJ73423.1"/>
    </source>
</evidence>
<comment type="caution">
    <text evidence="4">The sequence shown here is derived from an EMBL/GenBank/DDBJ whole genome shotgun (WGS) entry which is preliminary data.</text>
</comment>
<sequence>MPGQMDISPVRVEDFPRVVEVWEASVRATHLFLKESDIEFFQPLVRDALPHVKELVCVRDRENQVVGFVGVVENKVEMLFVHPLYRKQGVGRRLLEYAIETLGATKVDVNEQNEQALGFYLRMGFEVEGRSEGDGMGKPFPLLHLRLGNLTEPSGFN</sequence>
<keyword evidence="1 4" id="KW-0808">Transferase</keyword>
<evidence type="ECO:0000259" key="3">
    <source>
        <dbReference type="PROSITE" id="PS51186"/>
    </source>
</evidence>
<dbReference type="GO" id="GO:0016747">
    <property type="term" value="F:acyltransferase activity, transferring groups other than amino-acyl groups"/>
    <property type="evidence" value="ECO:0007669"/>
    <property type="project" value="InterPro"/>
</dbReference>
<dbReference type="Pfam" id="PF13508">
    <property type="entry name" value="Acetyltransf_7"/>
    <property type="match status" value="1"/>
</dbReference>
<dbReference type="Gene3D" id="3.40.630.30">
    <property type="match status" value="1"/>
</dbReference>
<dbReference type="InterPro" id="IPR016181">
    <property type="entry name" value="Acyl_CoA_acyltransferase"/>
</dbReference>
<dbReference type="NCBIfam" id="NF007807">
    <property type="entry name" value="PRK10514.1"/>
    <property type="match status" value="1"/>
</dbReference>
<proteinExistence type="predicted"/>
<dbReference type="CDD" id="cd04301">
    <property type="entry name" value="NAT_SF"/>
    <property type="match status" value="1"/>
</dbReference>
<organism evidence="4">
    <name type="scientific">Desertifilum tharense IPPAS B-1220</name>
    <dbReference type="NCBI Taxonomy" id="1781255"/>
    <lineage>
        <taxon>Bacteria</taxon>
        <taxon>Bacillati</taxon>
        <taxon>Cyanobacteriota</taxon>
        <taxon>Cyanophyceae</taxon>
        <taxon>Desertifilales</taxon>
        <taxon>Desertifilaceae</taxon>
        <taxon>Desertifilum</taxon>
    </lineage>
</organism>
<dbReference type="SUPFAM" id="SSF55729">
    <property type="entry name" value="Acyl-CoA N-acyltransferases (Nat)"/>
    <property type="match status" value="1"/>
</dbReference>
<dbReference type="STRING" id="1781255.BH720_19515"/>
<evidence type="ECO:0000256" key="2">
    <source>
        <dbReference type="ARBA" id="ARBA00023315"/>
    </source>
</evidence>
<protein>
    <submittedName>
        <fullName evidence="4">GNAT family N-acetyltransferase</fullName>
    </submittedName>
</protein>
<dbReference type="InterPro" id="IPR000182">
    <property type="entry name" value="GNAT_dom"/>
</dbReference>
<reference evidence="4" key="1">
    <citation type="submission" date="2016-09" db="EMBL/GenBank/DDBJ databases">
        <title>Draft genome of thermotolerant cyanobacterium Desertifilum sp. strain IPPAS B-1220.</title>
        <authorList>
            <person name="Sinetova M.A."/>
            <person name="Bolakhan K."/>
            <person name="Zayadan B.K."/>
            <person name="Mironov K.S."/>
            <person name="Ustinova V."/>
            <person name="Kupriyanova E.V."/>
            <person name="Sidorov R.A."/>
            <person name="Skrypnik A.N."/>
            <person name="Gogoleva N.E."/>
            <person name="Gogolev Y.V."/>
            <person name="Los D.A."/>
        </authorList>
    </citation>
    <scope>NUCLEOTIDE SEQUENCE [LARGE SCALE GENOMIC DNA]</scope>
    <source>
        <strain evidence="4">IPPAS B-1220</strain>
    </source>
</reference>
<keyword evidence="2" id="KW-0012">Acyltransferase</keyword>
<dbReference type="EMBL" id="MJGC01000088">
    <property type="protein sequence ID" value="OEJ73423.1"/>
    <property type="molecule type" value="Genomic_DNA"/>
</dbReference>
<feature type="domain" description="N-acetyltransferase" evidence="3">
    <location>
        <begin position="5"/>
        <end position="141"/>
    </location>
</feature>
<dbReference type="PROSITE" id="PS51186">
    <property type="entry name" value="GNAT"/>
    <property type="match status" value="1"/>
</dbReference>
<dbReference type="PANTHER" id="PTHR43800">
    <property type="entry name" value="PEPTIDYL-LYSINE N-ACETYLTRANSFERASE YJAB"/>
    <property type="match status" value="1"/>
</dbReference>
<gene>
    <name evidence="4" type="ORF">BH720_19515</name>
</gene>